<comment type="caution">
    <text evidence="2">The sequence shown here is derived from an EMBL/GenBank/DDBJ whole genome shotgun (WGS) entry which is preliminary data.</text>
</comment>
<feature type="compositionally biased region" description="Acidic residues" evidence="1">
    <location>
        <begin position="347"/>
        <end position="356"/>
    </location>
</feature>
<sequence>MGWTEVIVNNENTNVGSTQTEELLTKIVCPPLKKLQPLKANVIQPKKLPTKTDYYASKLATPVHTSSSCTSPVAAVALHTDPEVCSNNKPTKELRKKLKSSGITNQLPPDELLSINPSSSDLSEMDMEPSTQLDDVTAGKVKKKSQHSDLISSPTKEKAPTDLKKRRTVSRAQKALALKISKKGTSLKDLKSRRSVALEMGKAGLATKDLPTLFDIAIKFVLIFRQQIASSKNEDQFFSVLSYSSYFSDFELQKFSPPSNVGKTDDAIPVRRVERGGEGGGADVLTPSVSLLVPTRADYDAISQALGGIDNHFVLVCGRALAPVDKQFASPPPKISRAWEKGIPELSADDSSDAAR</sequence>
<protein>
    <submittedName>
        <fullName evidence="2">Uncharacterized protein</fullName>
    </submittedName>
</protein>
<gene>
    <name evidence="2" type="ORF">HNY73_013456</name>
</gene>
<accession>A0A8T0EZV4</accession>
<dbReference type="EMBL" id="JABXBU010001863">
    <property type="protein sequence ID" value="KAF8783271.1"/>
    <property type="molecule type" value="Genomic_DNA"/>
</dbReference>
<reference evidence="2" key="2">
    <citation type="submission" date="2020-06" db="EMBL/GenBank/DDBJ databases">
        <authorList>
            <person name="Sheffer M."/>
        </authorList>
    </citation>
    <scope>NUCLEOTIDE SEQUENCE</scope>
</reference>
<proteinExistence type="predicted"/>
<feature type="region of interest" description="Disordered" evidence="1">
    <location>
        <begin position="96"/>
        <end position="168"/>
    </location>
</feature>
<evidence type="ECO:0000313" key="2">
    <source>
        <dbReference type="EMBL" id="KAF8783271.1"/>
    </source>
</evidence>
<feature type="region of interest" description="Disordered" evidence="1">
    <location>
        <begin position="329"/>
        <end position="356"/>
    </location>
</feature>
<organism evidence="2 3">
    <name type="scientific">Argiope bruennichi</name>
    <name type="common">Wasp spider</name>
    <name type="synonym">Aranea bruennichi</name>
    <dbReference type="NCBI Taxonomy" id="94029"/>
    <lineage>
        <taxon>Eukaryota</taxon>
        <taxon>Metazoa</taxon>
        <taxon>Ecdysozoa</taxon>
        <taxon>Arthropoda</taxon>
        <taxon>Chelicerata</taxon>
        <taxon>Arachnida</taxon>
        <taxon>Araneae</taxon>
        <taxon>Araneomorphae</taxon>
        <taxon>Entelegynae</taxon>
        <taxon>Araneoidea</taxon>
        <taxon>Araneidae</taxon>
        <taxon>Argiope</taxon>
    </lineage>
</organism>
<dbReference type="Proteomes" id="UP000807504">
    <property type="component" value="Unassembled WGS sequence"/>
</dbReference>
<name>A0A8T0EZV4_ARGBR</name>
<dbReference type="AlphaFoldDB" id="A0A8T0EZV4"/>
<keyword evidence="3" id="KW-1185">Reference proteome</keyword>
<reference evidence="2" key="1">
    <citation type="journal article" date="2020" name="bioRxiv">
        <title>Chromosome-level reference genome of the European wasp spider Argiope bruennichi: a resource for studies on range expansion and evolutionary adaptation.</title>
        <authorList>
            <person name="Sheffer M.M."/>
            <person name="Hoppe A."/>
            <person name="Krehenwinkel H."/>
            <person name="Uhl G."/>
            <person name="Kuss A.W."/>
            <person name="Jensen L."/>
            <person name="Jensen C."/>
            <person name="Gillespie R.G."/>
            <person name="Hoff K.J."/>
            <person name="Prost S."/>
        </authorList>
    </citation>
    <scope>NUCLEOTIDE SEQUENCE</scope>
</reference>
<evidence type="ECO:0000313" key="3">
    <source>
        <dbReference type="Proteomes" id="UP000807504"/>
    </source>
</evidence>
<evidence type="ECO:0000256" key="1">
    <source>
        <dbReference type="SAM" id="MobiDB-lite"/>
    </source>
</evidence>